<dbReference type="EMBL" id="BOON01000022">
    <property type="protein sequence ID" value="GII22912.1"/>
    <property type="molecule type" value="Genomic_DNA"/>
</dbReference>
<evidence type="ECO:0000313" key="20">
    <source>
        <dbReference type="Proteomes" id="UP000599074"/>
    </source>
</evidence>
<evidence type="ECO:0000256" key="11">
    <source>
        <dbReference type="ARBA" id="ARBA00033284"/>
    </source>
</evidence>
<sequence>MTEFRVWAPKASTVRLRACGGDHEMEASESGWWRVDVDGAGPGTDYAYLLDDADQALPDPRSAWQPNGVHGPSRRYDHAAFEWTDAGWTGRQLPGSVLYELHVGTFTPGGTFDSAIDRLDHLVDLGVDLVELLPVNAFNGEHNWGYDGVCWYAPHEPYGGPDGLKRFVDACHTRGLGVILDAVYNHFGPSGAYTPTFGPYLGQAANPWGASINLDGPDSEEVRRYVIDSALMWLRDYHLDGLRLDAVHALVDHGAVHLLEQLAVEVESLSTHLGRPLSLIGESDLNDPKVITSREAGGYGLHAQWDDDVHHALHAALTGERQGYYADFGSLEGAAAVLENAFLHAGTWSSFRGRRHGRPVDRSRTPGHRFVAYLQNHDQIGNRAVGDRLPATLSTGLLKVGATLLLTGPFTPMLFMGEEWGATTPWQFFTSHPERELAAAVANGRRSEFAAHGWPAGEVPDPQAPETFQRSTLDWSEPDKPDHRELLELYRRLIALRKAVPDLSDPWLDRVEVATGDRYLTVRRGGCVVMANLADRRQRIAVPGRVGTVLLATEGGATVTPGAVELPAESAAVVTIR</sequence>
<keyword evidence="6" id="KW-0963">Cytoplasm</keyword>
<dbReference type="InterPro" id="IPR044901">
    <property type="entry name" value="Trehalose_TreZ_E-set_sf"/>
</dbReference>
<dbReference type="SUPFAM" id="SSF51445">
    <property type="entry name" value="(Trans)glycosidases"/>
    <property type="match status" value="1"/>
</dbReference>
<comment type="catalytic activity">
    <reaction evidence="12 14">
        <text>hydrolysis of (1-&gt;4)-alpha-D-glucosidic linkage in 4-alpha-D-[(1-&gt;4)-alpha-D-glucanosyl]n trehalose to yield trehalose and (1-&gt;4)-alpha-D-glucan.</text>
        <dbReference type="EC" id="3.2.1.141"/>
    </reaction>
</comment>
<dbReference type="SUPFAM" id="SSF81296">
    <property type="entry name" value="E set domains"/>
    <property type="match status" value="1"/>
</dbReference>
<name>A0A8J3X048_9ACTN</name>
<feature type="active site" description="Proton donor" evidence="15">
    <location>
        <position position="282"/>
    </location>
</feature>
<keyword evidence="7 14" id="KW-0378">Hydrolase</keyword>
<comment type="subcellular location">
    <subcellularLocation>
        <location evidence="1 15">Cytoplasm</location>
    </subcellularLocation>
</comment>
<feature type="active site" description="Nucleophile" evidence="15">
    <location>
        <position position="245"/>
    </location>
</feature>
<dbReference type="InterPro" id="IPR017853">
    <property type="entry name" value="GH"/>
</dbReference>
<dbReference type="InterPro" id="IPR013783">
    <property type="entry name" value="Ig-like_fold"/>
</dbReference>
<dbReference type="SMART" id="SM00642">
    <property type="entry name" value="Aamy"/>
    <property type="match status" value="1"/>
</dbReference>
<keyword evidence="8" id="KW-0119">Carbohydrate metabolism</keyword>
<evidence type="ECO:0000256" key="15">
    <source>
        <dbReference type="PIRSR" id="PIRSR006337-1"/>
    </source>
</evidence>
<evidence type="ECO:0000256" key="8">
    <source>
        <dbReference type="ARBA" id="ARBA00023277"/>
    </source>
</evidence>
<evidence type="ECO:0000313" key="19">
    <source>
        <dbReference type="EMBL" id="GII22912.1"/>
    </source>
</evidence>
<evidence type="ECO:0000256" key="7">
    <source>
        <dbReference type="ARBA" id="ARBA00022801"/>
    </source>
</evidence>
<evidence type="ECO:0000256" key="17">
    <source>
        <dbReference type="PIRSR" id="PIRSR006337-3"/>
    </source>
</evidence>
<dbReference type="Gene3D" id="1.10.10.760">
    <property type="entry name" value="E-set domains of sugar-utilizing enzymes"/>
    <property type="match status" value="1"/>
</dbReference>
<dbReference type="InterPro" id="IPR006047">
    <property type="entry name" value="GH13_cat_dom"/>
</dbReference>
<feature type="binding site" evidence="16">
    <location>
        <begin position="307"/>
        <end position="311"/>
    </location>
    <ligand>
        <name>substrate</name>
    </ligand>
</feature>
<feature type="site" description="Transition state stabilizer" evidence="17">
    <location>
        <position position="378"/>
    </location>
</feature>
<comment type="pathway">
    <text evidence="2 14">Glycan biosynthesis; trehalose biosynthesis.</text>
</comment>
<evidence type="ECO:0000259" key="18">
    <source>
        <dbReference type="SMART" id="SM00642"/>
    </source>
</evidence>
<evidence type="ECO:0000256" key="10">
    <source>
        <dbReference type="ARBA" id="ARBA00032057"/>
    </source>
</evidence>
<dbReference type="GO" id="GO:0005992">
    <property type="term" value="P:trehalose biosynthetic process"/>
    <property type="evidence" value="ECO:0007669"/>
    <property type="project" value="UniProtKB-UniRule"/>
</dbReference>
<dbReference type="NCBIfam" id="TIGR02402">
    <property type="entry name" value="trehalose_TreZ"/>
    <property type="match status" value="1"/>
</dbReference>
<accession>A0A8J3X048</accession>
<dbReference type="PANTHER" id="PTHR43651">
    <property type="entry name" value="1,4-ALPHA-GLUCAN-BRANCHING ENZYME"/>
    <property type="match status" value="1"/>
</dbReference>
<evidence type="ECO:0000256" key="9">
    <source>
        <dbReference type="ARBA" id="ARBA00023295"/>
    </source>
</evidence>
<dbReference type="InterPro" id="IPR014756">
    <property type="entry name" value="Ig_E-set"/>
</dbReference>
<dbReference type="RefSeq" id="WP_168115548.1">
    <property type="nucleotide sequence ID" value="NZ_BOON01000022.1"/>
</dbReference>
<gene>
    <name evidence="19" type="ORF">Pme01_25090</name>
</gene>
<comment type="caution">
    <text evidence="19">The sequence shown here is derived from an EMBL/GenBank/DDBJ whole genome shotgun (WGS) entry which is preliminary data.</text>
</comment>
<feature type="binding site" evidence="16">
    <location>
        <begin position="243"/>
        <end position="248"/>
    </location>
    <ligand>
        <name>substrate</name>
    </ligand>
</feature>
<evidence type="ECO:0000256" key="14">
    <source>
        <dbReference type="PIRNR" id="PIRNR006337"/>
    </source>
</evidence>
<protein>
    <recommendedName>
        <fullName evidence="5 13">Malto-oligosyltrehalose trehalohydrolase</fullName>
        <shortName evidence="14">MTHase</shortName>
        <ecNumber evidence="4 13">3.2.1.141</ecNumber>
    </recommendedName>
    <alternativeName>
        <fullName evidence="11 14">4-alpha-D-((1-&gt;4)-alpha-D-glucano)trehalose trehalohydrolase</fullName>
    </alternativeName>
    <alternativeName>
        <fullName evidence="10 14">Maltooligosyl trehalose trehalohydrolase</fullName>
    </alternativeName>
</protein>
<evidence type="ECO:0000256" key="2">
    <source>
        <dbReference type="ARBA" id="ARBA00005199"/>
    </source>
</evidence>
<dbReference type="InterPro" id="IPR012768">
    <property type="entry name" value="Trehalose_TreZ"/>
</dbReference>
<evidence type="ECO:0000256" key="12">
    <source>
        <dbReference type="ARBA" id="ARBA00034013"/>
    </source>
</evidence>
<dbReference type="Gene3D" id="3.20.20.80">
    <property type="entry name" value="Glycosidases"/>
    <property type="match status" value="1"/>
</dbReference>
<evidence type="ECO:0000256" key="4">
    <source>
        <dbReference type="ARBA" id="ARBA00012268"/>
    </source>
</evidence>
<dbReference type="UniPathway" id="UPA00299"/>
<evidence type="ECO:0000256" key="13">
    <source>
        <dbReference type="NCBIfam" id="TIGR02402"/>
    </source>
</evidence>
<proteinExistence type="inferred from homology"/>
<dbReference type="PANTHER" id="PTHR43651:SF11">
    <property type="entry name" value="MALTO-OLIGOSYLTREHALOSE TREHALOHYDROLASE"/>
    <property type="match status" value="1"/>
</dbReference>
<dbReference type="GO" id="GO:0033942">
    <property type="term" value="F:4-alpha-D-(1-&gt;4)-alpha-D-glucanotrehalose trehalohydrolase activity"/>
    <property type="evidence" value="ECO:0007669"/>
    <property type="project" value="UniProtKB-EC"/>
</dbReference>
<organism evidence="19 20">
    <name type="scientific">Planosporangium mesophilum</name>
    <dbReference type="NCBI Taxonomy" id="689768"/>
    <lineage>
        <taxon>Bacteria</taxon>
        <taxon>Bacillati</taxon>
        <taxon>Actinomycetota</taxon>
        <taxon>Actinomycetes</taxon>
        <taxon>Micromonosporales</taxon>
        <taxon>Micromonosporaceae</taxon>
        <taxon>Planosporangium</taxon>
    </lineage>
</organism>
<reference evidence="19" key="1">
    <citation type="submission" date="2021-01" db="EMBL/GenBank/DDBJ databases">
        <title>Whole genome shotgun sequence of Planosporangium mesophilum NBRC 109066.</title>
        <authorList>
            <person name="Komaki H."/>
            <person name="Tamura T."/>
        </authorList>
    </citation>
    <scope>NUCLEOTIDE SEQUENCE</scope>
    <source>
        <strain evidence="19">NBRC 109066</strain>
    </source>
</reference>
<evidence type="ECO:0000256" key="5">
    <source>
        <dbReference type="ARBA" id="ARBA00015938"/>
    </source>
</evidence>
<evidence type="ECO:0000256" key="6">
    <source>
        <dbReference type="ARBA" id="ARBA00022490"/>
    </source>
</evidence>
<dbReference type="CDD" id="cd02853">
    <property type="entry name" value="E_set_MTHase_like_N"/>
    <property type="match status" value="1"/>
</dbReference>
<evidence type="ECO:0000256" key="16">
    <source>
        <dbReference type="PIRSR" id="PIRSR006337-2"/>
    </source>
</evidence>
<dbReference type="Proteomes" id="UP000599074">
    <property type="component" value="Unassembled WGS sequence"/>
</dbReference>
<dbReference type="PIRSF" id="PIRSF006337">
    <property type="entry name" value="Trehalose_TreZ"/>
    <property type="match status" value="1"/>
</dbReference>
<keyword evidence="20" id="KW-1185">Reference proteome</keyword>
<dbReference type="GO" id="GO:0005737">
    <property type="term" value="C:cytoplasm"/>
    <property type="evidence" value="ECO:0007669"/>
    <property type="project" value="UniProtKB-SubCell"/>
</dbReference>
<dbReference type="CDD" id="cd11325">
    <property type="entry name" value="AmyAc_GTHase"/>
    <property type="match status" value="1"/>
</dbReference>
<dbReference type="EC" id="3.2.1.141" evidence="4 13"/>
<keyword evidence="9 14" id="KW-0326">Glycosidase</keyword>
<evidence type="ECO:0000256" key="1">
    <source>
        <dbReference type="ARBA" id="ARBA00004496"/>
    </source>
</evidence>
<dbReference type="Pfam" id="PF00128">
    <property type="entry name" value="Alpha-amylase"/>
    <property type="match status" value="1"/>
</dbReference>
<dbReference type="Gene3D" id="2.60.40.10">
    <property type="entry name" value="Immunoglobulins"/>
    <property type="match status" value="1"/>
</dbReference>
<evidence type="ECO:0000256" key="3">
    <source>
        <dbReference type="ARBA" id="ARBA00008061"/>
    </source>
</evidence>
<feature type="domain" description="Glycosyl hydrolase family 13 catalytic" evidence="18">
    <location>
        <begin position="100"/>
        <end position="445"/>
    </location>
</feature>
<feature type="binding site" evidence="16">
    <location>
        <begin position="377"/>
        <end position="382"/>
    </location>
    <ligand>
        <name>substrate</name>
    </ligand>
</feature>
<comment type="similarity">
    <text evidence="3 14">Belongs to the glycosyl hydrolase 13 family.</text>
</comment>
<dbReference type="AlphaFoldDB" id="A0A8J3X048"/>